<comment type="caution">
    <text evidence="1">The sequence shown here is derived from an EMBL/GenBank/DDBJ whole genome shotgun (WGS) entry which is preliminary data.</text>
</comment>
<dbReference type="PROSITE" id="PS51257">
    <property type="entry name" value="PROKAR_LIPOPROTEIN"/>
    <property type="match status" value="1"/>
</dbReference>
<reference evidence="1" key="1">
    <citation type="submission" date="2021-03" db="EMBL/GenBank/DDBJ databases">
        <title>Fibrella sp. HMF5335 genome sequencing and assembly.</title>
        <authorList>
            <person name="Kang H."/>
            <person name="Kim H."/>
            <person name="Bae S."/>
            <person name="Joh K."/>
        </authorList>
    </citation>
    <scope>NUCLEOTIDE SEQUENCE</scope>
    <source>
        <strain evidence="1">HMF5335</strain>
    </source>
</reference>
<organism evidence="1 2">
    <name type="scientific">Fibrella rubiginis</name>
    <dbReference type="NCBI Taxonomy" id="2817060"/>
    <lineage>
        <taxon>Bacteria</taxon>
        <taxon>Pseudomonadati</taxon>
        <taxon>Bacteroidota</taxon>
        <taxon>Cytophagia</taxon>
        <taxon>Cytophagales</taxon>
        <taxon>Spirosomataceae</taxon>
        <taxon>Fibrella</taxon>
    </lineage>
</organism>
<dbReference type="EMBL" id="JAFMYV010000017">
    <property type="protein sequence ID" value="MBO0939748.1"/>
    <property type="molecule type" value="Genomic_DNA"/>
</dbReference>
<dbReference type="Proteomes" id="UP000664034">
    <property type="component" value="Unassembled WGS sequence"/>
</dbReference>
<dbReference type="AlphaFoldDB" id="A0A939GKW7"/>
<name>A0A939GKW7_9BACT</name>
<evidence type="ECO:0000313" key="1">
    <source>
        <dbReference type="EMBL" id="MBO0939748.1"/>
    </source>
</evidence>
<sequence>MIRILLLGTLVFTTMSCGRDTDIAPTMASEVTGRYQTNGFLDVLCVALPANKMPTATINIQSDAVVTLTYQQVYPTEQTHVIPNIALKRQADNSIQLSSGGSVVGTVSTDRVFSNNGMERQGLVLRIQAVSAGTRVSFTGSKE</sequence>
<dbReference type="RefSeq" id="WP_207367280.1">
    <property type="nucleotide sequence ID" value="NZ_JAFMYV010000017.1"/>
</dbReference>
<accession>A0A939GKW7</accession>
<protein>
    <submittedName>
        <fullName evidence="1">Uncharacterized protein</fullName>
    </submittedName>
</protein>
<evidence type="ECO:0000313" key="2">
    <source>
        <dbReference type="Proteomes" id="UP000664034"/>
    </source>
</evidence>
<keyword evidence="2" id="KW-1185">Reference proteome</keyword>
<proteinExistence type="predicted"/>
<gene>
    <name evidence="1" type="ORF">J2I47_24595</name>
</gene>